<reference evidence="2 3" key="1">
    <citation type="submission" date="2017-05" db="EMBL/GenBank/DDBJ databases">
        <title>Polynucleobacter sp. MWH-K35W1 isolated from the permanently anoxic monimolimnion of a meromictic lake.</title>
        <authorList>
            <person name="Hahn M.W."/>
        </authorList>
    </citation>
    <scope>NUCLEOTIDE SEQUENCE [LARGE SCALE GENOMIC DNA]</scope>
    <source>
        <strain evidence="2 3">MWH-K35W1</strain>
    </source>
</reference>
<proteinExistence type="predicted"/>
<name>A0A254PYJ4_9BURK</name>
<dbReference type="PANTHER" id="PTHR22916:SF3">
    <property type="entry name" value="UDP-GLCNAC:BETAGAL BETA-1,3-N-ACETYLGLUCOSAMINYLTRANSFERASE-LIKE PROTEIN 1"/>
    <property type="match status" value="1"/>
</dbReference>
<dbReference type="InterPro" id="IPR029044">
    <property type="entry name" value="Nucleotide-diphossugar_trans"/>
</dbReference>
<evidence type="ECO:0000313" key="3">
    <source>
        <dbReference type="Proteomes" id="UP000198104"/>
    </source>
</evidence>
<dbReference type="InterPro" id="IPR001173">
    <property type="entry name" value="Glyco_trans_2-like"/>
</dbReference>
<dbReference type="SUPFAM" id="SSF53448">
    <property type="entry name" value="Nucleotide-diphospho-sugar transferases"/>
    <property type="match status" value="1"/>
</dbReference>
<accession>A0A254PYJ4</accession>
<comment type="caution">
    <text evidence="2">The sequence shown here is derived from an EMBL/GenBank/DDBJ whole genome shotgun (WGS) entry which is preliminary data.</text>
</comment>
<dbReference type="CDD" id="cd00761">
    <property type="entry name" value="Glyco_tranf_GTA_type"/>
    <property type="match status" value="1"/>
</dbReference>
<sequence length="311" mass="35221">MVKSATPLVSVLMPAFNAEQHIAQAIESILQQTYPHFELLIFNDGSTDKTQQIMDEFNDERIVKMHIGQNKGLVNARNQLVASAKGDYIAFLDADDIAFPNRLQLQISFLESHKVDICGGAHYSLYESSGKIKPSKQRYSDPDIRALISVCSPLCNPAVMGKAGAFKKHPYRLGKDYAEDYSLWAELALAGYRFANLHEKLITYRIHTKQTSQVQNFQTNRIFNDSRSAYLDGLGMAGNFPPKSISFFKRLQLAIPFMWNLNQRIRGISVMANYEIYARFQFRGNGLFTPFTRMERLLVSMLASLRGSVIS</sequence>
<organism evidence="2 3">
    <name type="scientific">Polynucleobacter aenigmaticus</name>
    <dbReference type="NCBI Taxonomy" id="1743164"/>
    <lineage>
        <taxon>Bacteria</taxon>
        <taxon>Pseudomonadati</taxon>
        <taxon>Pseudomonadota</taxon>
        <taxon>Betaproteobacteria</taxon>
        <taxon>Burkholderiales</taxon>
        <taxon>Burkholderiaceae</taxon>
        <taxon>Polynucleobacter</taxon>
    </lineage>
</organism>
<evidence type="ECO:0000259" key="1">
    <source>
        <dbReference type="Pfam" id="PF00535"/>
    </source>
</evidence>
<feature type="domain" description="Glycosyltransferase 2-like" evidence="1">
    <location>
        <begin position="10"/>
        <end position="138"/>
    </location>
</feature>
<protein>
    <recommendedName>
        <fullName evidence="1">Glycosyltransferase 2-like domain-containing protein</fullName>
    </recommendedName>
</protein>
<keyword evidence="3" id="KW-1185">Reference proteome</keyword>
<dbReference type="EMBL" id="NGUO01000015">
    <property type="protein sequence ID" value="OWS70336.1"/>
    <property type="molecule type" value="Genomic_DNA"/>
</dbReference>
<dbReference type="PANTHER" id="PTHR22916">
    <property type="entry name" value="GLYCOSYLTRANSFERASE"/>
    <property type="match status" value="1"/>
</dbReference>
<dbReference type="AlphaFoldDB" id="A0A254PYJ4"/>
<dbReference type="Pfam" id="PF00535">
    <property type="entry name" value="Glycos_transf_2"/>
    <property type="match status" value="1"/>
</dbReference>
<dbReference type="Gene3D" id="3.90.550.10">
    <property type="entry name" value="Spore Coat Polysaccharide Biosynthesis Protein SpsA, Chain A"/>
    <property type="match status" value="1"/>
</dbReference>
<dbReference type="RefSeq" id="WP_088528017.1">
    <property type="nucleotide sequence ID" value="NZ_NGUO01000015.1"/>
</dbReference>
<dbReference type="OrthoDB" id="9802649at2"/>
<gene>
    <name evidence="2" type="ORF">CBI30_09250</name>
</gene>
<evidence type="ECO:0000313" key="2">
    <source>
        <dbReference type="EMBL" id="OWS70336.1"/>
    </source>
</evidence>
<dbReference type="Proteomes" id="UP000198104">
    <property type="component" value="Unassembled WGS sequence"/>
</dbReference>
<dbReference type="GO" id="GO:0016758">
    <property type="term" value="F:hexosyltransferase activity"/>
    <property type="evidence" value="ECO:0007669"/>
    <property type="project" value="UniProtKB-ARBA"/>
</dbReference>